<evidence type="ECO:0000313" key="3">
    <source>
        <dbReference type="Proteomes" id="UP001148018"/>
    </source>
</evidence>
<sequence>MMATAEDLDQEEEEEEEEEESPAEDDCSTVGLQTDRWLVDALLDMSMEYSLKEQEPCDLYYSSGWEEAVQGWRKVTPLGCMFVPQRRQLKPKYLEQDPHCLLCVDMTPPGALHLDTPNTPESCPESHGSPQDRLVTNATATAPPRHQVRLQRSTETHPGPLPSGRPLGTTSYSGTRWPTTQGSETSSSRRRRRHSLTGSKRASSTQH</sequence>
<dbReference type="OrthoDB" id="9943020at2759"/>
<feature type="compositionally biased region" description="Polar residues" evidence="1">
    <location>
        <begin position="168"/>
        <end position="178"/>
    </location>
</feature>
<reference evidence="2" key="1">
    <citation type="submission" date="2022-07" db="EMBL/GenBank/DDBJ databases">
        <title>Chromosome-level genome of Muraenolepis orangiensis.</title>
        <authorList>
            <person name="Kim J."/>
        </authorList>
    </citation>
    <scope>NUCLEOTIDE SEQUENCE</scope>
    <source>
        <strain evidence="2">KU_S4_2022</strain>
        <tissue evidence="2">Muscle</tissue>
    </source>
</reference>
<evidence type="ECO:0000313" key="2">
    <source>
        <dbReference type="EMBL" id="KAJ3593337.1"/>
    </source>
</evidence>
<accession>A0A9Q0IAK5</accession>
<evidence type="ECO:0000256" key="1">
    <source>
        <dbReference type="SAM" id="MobiDB-lite"/>
    </source>
</evidence>
<dbReference type="Proteomes" id="UP001148018">
    <property type="component" value="Unassembled WGS sequence"/>
</dbReference>
<feature type="compositionally biased region" description="Acidic residues" evidence="1">
    <location>
        <begin position="1"/>
        <end position="27"/>
    </location>
</feature>
<dbReference type="AlphaFoldDB" id="A0A9Q0IAK5"/>
<dbReference type="PANTHER" id="PTHR36869:SF1">
    <property type="entry name" value="CHROMOSOME 16 OPEN READING FRAME 46"/>
    <property type="match status" value="1"/>
</dbReference>
<feature type="region of interest" description="Disordered" evidence="1">
    <location>
        <begin position="1"/>
        <end position="32"/>
    </location>
</feature>
<feature type="region of interest" description="Disordered" evidence="1">
    <location>
        <begin position="113"/>
        <end position="207"/>
    </location>
</feature>
<gene>
    <name evidence="2" type="ORF">NHX12_005672</name>
</gene>
<protein>
    <submittedName>
        <fullName evidence="2">Uncharacterized protein</fullName>
    </submittedName>
</protein>
<comment type="caution">
    <text evidence="2">The sequence shown here is derived from an EMBL/GenBank/DDBJ whole genome shotgun (WGS) entry which is preliminary data.</text>
</comment>
<keyword evidence="3" id="KW-1185">Reference proteome</keyword>
<proteinExistence type="predicted"/>
<dbReference type="EMBL" id="JANIIK010000112">
    <property type="protein sequence ID" value="KAJ3593337.1"/>
    <property type="molecule type" value="Genomic_DNA"/>
</dbReference>
<organism evidence="2 3">
    <name type="scientific">Muraenolepis orangiensis</name>
    <name type="common">Patagonian moray cod</name>
    <dbReference type="NCBI Taxonomy" id="630683"/>
    <lineage>
        <taxon>Eukaryota</taxon>
        <taxon>Metazoa</taxon>
        <taxon>Chordata</taxon>
        <taxon>Craniata</taxon>
        <taxon>Vertebrata</taxon>
        <taxon>Euteleostomi</taxon>
        <taxon>Actinopterygii</taxon>
        <taxon>Neopterygii</taxon>
        <taxon>Teleostei</taxon>
        <taxon>Neoteleostei</taxon>
        <taxon>Acanthomorphata</taxon>
        <taxon>Zeiogadaria</taxon>
        <taxon>Gadariae</taxon>
        <taxon>Gadiformes</taxon>
        <taxon>Muraenolepidoidei</taxon>
        <taxon>Muraenolepididae</taxon>
        <taxon>Muraenolepis</taxon>
    </lineage>
</organism>
<name>A0A9Q0IAK5_9TELE</name>
<dbReference type="InterPro" id="IPR027836">
    <property type="entry name" value="DUF4529"/>
</dbReference>
<dbReference type="PANTHER" id="PTHR36869">
    <property type="entry name" value="CHROMOSOME 16 OPEN READING FRAME 46"/>
    <property type="match status" value="1"/>
</dbReference>
<dbReference type="Pfam" id="PF15032">
    <property type="entry name" value="DUF4529"/>
    <property type="match status" value="1"/>
</dbReference>